<dbReference type="PANTHER" id="PTHR21035">
    <property type="entry name" value="28S RIBOSOMAL PROTEIN S26, MITOCHONDRIAL"/>
    <property type="match status" value="1"/>
</dbReference>
<dbReference type="GO" id="GO:0005763">
    <property type="term" value="C:mitochondrial small ribosomal subunit"/>
    <property type="evidence" value="ECO:0007669"/>
    <property type="project" value="InterPro"/>
</dbReference>
<feature type="compositionally biased region" description="Low complexity" evidence="9">
    <location>
        <begin position="49"/>
        <end position="73"/>
    </location>
</feature>
<dbReference type="PANTHER" id="PTHR21035:SF2">
    <property type="entry name" value="SMALL RIBOSOMAL SUBUNIT PROTEIN MS26"/>
    <property type="match status" value="1"/>
</dbReference>
<keyword evidence="5" id="KW-0496">Mitochondrion</keyword>
<feature type="region of interest" description="Disordered" evidence="9">
    <location>
        <begin position="220"/>
        <end position="243"/>
    </location>
</feature>
<dbReference type="Ensembl" id="ENSAZOT00000023964.1">
    <property type="protein sequence ID" value="ENSAZOP00000022299.1"/>
    <property type="gene ID" value="ENSAZOG00000014378.1"/>
</dbReference>
<keyword evidence="4" id="KW-0689">Ribosomal protein</keyword>
<evidence type="ECO:0000256" key="6">
    <source>
        <dbReference type="ARBA" id="ARBA00023274"/>
    </source>
</evidence>
<proteinExistence type="inferred from homology"/>
<evidence type="ECO:0000256" key="2">
    <source>
        <dbReference type="ARBA" id="ARBA00009672"/>
    </source>
</evidence>
<dbReference type="Proteomes" id="UP000694549">
    <property type="component" value="Unplaced"/>
</dbReference>
<comment type="subcellular location">
    <subcellularLocation>
        <location evidence="1">Mitochondrion</location>
    </subcellularLocation>
</comment>
<sequence>MGAHTPWDPHPKPTPRSTHGCSSPPAVGRRPGAVGGPPQPHSPLLTPTAPGHGSPHPTAAAGPAAAGGSHPGPALVPRLVPGGQEGPRRPPGPAGREKLPDYPFLGCFDPKNYPPVGLFPFGPRLVPARGRKTRHDPPAKAKAARVKVPPPVDPAELAVVTERYRQHRAVLGALRCMFRAEVLQRQREERQQQEDSVALREEHRLLMAWNEAENARQRARREERARREAEERQRQKLQAAENKARQLEATLRRKESAVLRLQEEAKSFLTPENLEARIEECLDNPRSYNFAIDREGRVARRTPLS</sequence>
<evidence type="ECO:0000313" key="10">
    <source>
        <dbReference type="Ensembl" id="ENSAZOP00000022299.1"/>
    </source>
</evidence>
<feature type="region of interest" description="Disordered" evidence="9">
    <location>
        <begin position="1"/>
        <end position="98"/>
    </location>
</feature>
<evidence type="ECO:0000256" key="3">
    <source>
        <dbReference type="ARBA" id="ARBA00022946"/>
    </source>
</evidence>
<keyword evidence="11" id="KW-1185">Reference proteome</keyword>
<evidence type="ECO:0000256" key="1">
    <source>
        <dbReference type="ARBA" id="ARBA00004173"/>
    </source>
</evidence>
<dbReference type="Pfam" id="PF14943">
    <property type="entry name" value="MRP-S26"/>
    <property type="match status" value="1"/>
</dbReference>
<evidence type="ECO:0000313" key="11">
    <source>
        <dbReference type="Proteomes" id="UP000694549"/>
    </source>
</evidence>
<evidence type="ECO:0000256" key="9">
    <source>
        <dbReference type="SAM" id="MobiDB-lite"/>
    </source>
</evidence>
<dbReference type="InterPro" id="IPR026140">
    <property type="entry name" value="Ribosomal_mS26"/>
</dbReference>
<evidence type="ECO:0000256" key="7">
    <source>
        <dbReference type="ARBA" id="ARBA00035138"/>
    </source>
</evidence>
<protein>
    <recommendedName>
        <fullName evidence="7">Small ribosomal subunit protein mS26</fullName>
    </recommendedName>
    <alternativeName>
        <fullName evidence="8">28S ribosomal protein S26, mitochondrial</fullName>
    </alternativeName>
</protein>
<evidence type="ECO:0000256" key="5">
    <source>
        <dbReference type="ARBA" id="ARBA00023128"/>
    </source>
</evidence>
<keyword evidence="6" id="KW-0687">Ribonucleoprotein</keyword>
<keyword evidence="3" id="KW-0809">Transit peptide</keyword>
<accession>A0A8B9VC70</accession>
<evidence type="ECO:0000256" key="4">
    <source>
        <dbReference type="ARBA" id="ARBA00022980"/>
    </source>
</evidence>
<dbReference type="AlphaFoldDB" id="A0A8B9VC70"/>
<reference evidence="10" key="1">
    <citation type="submission" date="2025-08" db="UniProtKB">
        <authorList>
            <consortium name="Ensembl"/>
        </authorList>
    </citation>
    <scope>IDENTIFICATION</scope>
</reference>
<feature type="compositionally biased region" description="Basic and acidic residues" evidence="9">
    <location>
        <begin position="220"/>
        <end position="234"/>
    </location>
</feature>
<evidence type="ECO:0000256" key="8">
    <source>
        <dbReference type="ARBA" id="ARBA00035344"/>
    </source>
</evidence>
<name>A0A8B9VC70_9AVES</name>
<organism evidence="10 11">
    <name type="scientific">Anas zonorhyncha</name>
    <name type="common">Eastern spot-billed duck</name>
    <dbReference type="NCBI Taxonomy" id="75864"/>
    <lineage>
        <taxon>Eukaryota</taxon>
        <taxon>Metazoa</taxon>
        <taxon>Chordata</taxon>
        <taxon>Craniata</taxon>
        <taxon>Vertebrata</taxon>
        <taxon>Euteleostomi</taxon>
        <taxon>Archelosauria</taxon>
        <taxon>Archosauria</taxon>
        <taxon>Dinosauria</taxon>
        <taxon>Saurischia</taxon>
        <taxon>Theropoda</taxon>
        <taxon>Coelurosauria</taxon>
        <taxon>Aves</taxon>
        <taxon>Neognathae</taxon>
        <taxon>Galloanserae</taxon>
        <taxon>Anseriformes</taxon>
        <taxon>Anatidae</taxon>
        <taxon>Anatinae</taxon>
        <taxon>Anas</taxon>
    </lineage>
</organism>
<comment type="similarity">
    <text evidence="2">Belongs to the mitochondrion-specific ribosomal protein mS26 family.</text>
</comment>
<reference evidence="10" key="2">
    <citation type="submission" date="2025-09" db="UniProtKB">
        <authorList>
            <consortium name="Ensembl"/>
        </authorList>
    </citation>
    <scope>IDENTIFICATION</scope>
</reference>